<evidence type="ECO:0000313" key="1">
    <source>
        <dbReference type="EMBL" id="BAS01764.1"/>
    </source>
</evidence>
<protein>
    <submittedName>
        <fullName evidence="1">Uncharacterized protein</fullName>
    </submittedName>
</protein>
<dbReference type="AlphaFoldDB" id="A0A0H5BQY6"/>
<keyword evidence="1" id="KW-0542">Nucleomorph</keyword>
<accession>A0A0H5BQY6</accession>
<organism evidence="1">
    <name type="scientific">Amorphochlora amoebiformis</name>
    <dbReference type="NCBI Taxonomy" id="1561963"/>
    <lineage>
        <taxon>Eukaryota</taxon>
        <taxon>Sar</taxon>
        <taxon>Rhizaria</taxon>
        <taxon>Cercozoa</taxon>
        <taxon>Chlorarachniophyceae</taxon>
        <taxon>Amorphochlora</taxon>
    </lineage>
</organism>
<dbReference type="EMBL" id="AB996602">
    <property type="protein sequence ID" value="BAS01764.1"/>
    <property type="molecule type" value="Genomic_DNA"/>
</dbReference>
<name>A0A0H5BQY6_9EUKA</name>
<reference evidence="1" key="1">
    <citation type="journal article" date="2015" name="Genome Biol. Evol.">
        <title>Nucleomorph Genome Sequences of Two Chlorarachniophytes, Amorphochlora amoebiformis and Lotharella vacuolata.</title>
        <authorList>
            <person name="Suzuki S."/>
            <person name="Shirato S."/>
            <person name="Hirakawa Y."/>
            <person name="Ishida K."/>
        </authorList>
    </citation>
    <scope>NUCLEOTIDE SEQUENCE</scope>
    <source>
        <strain evidence="1">CCMP2058</strain>
    </source>
</reference>
<sequence>MDGNFMLCETCKKMILVGHGSKLLIKRNKVIFIIKTFRFLKFFVSTLYKYNNSSILCLLFVYKYRFTNFLNIRLNQILID</sequence>
<proteinExistence type="predicted"/>
<geneLocation type="nucleomorph" evidence="1"/>